<proteinExistence type="predicted"/>
<comment type="caution">
    <text evidence="1">The sequence shown here is derived from an EMBL/GenBank/DDBJ whole genome shotgun (WGS) entry which is preliminary data.</text>
</comment>
<dbReference type="RefSeq" id="WP_225552337.1">
    <property type="nucleotide sequence ID" value="NZ_JADEYP010000010.1"/>
</dbReference>
<gene>
    <name evidence="1" type="ORF">IPZ78_07235</name>
</gene>
<dbReference type="Proteomes" id="UP001165302">
    <property type="component" value="Unassembled WGS sequence"/>
</dbReference>
<evidence type="ECO:0000313" key="1">
    <source>
        <dbReference type="EMBL" id="MCA5004947.1"/>
    </source>
</evidence>
<evidence type="ECO:0000313" key="2">
    <source>
        <dbReference type="Proteomes" id="UP001165302"/>
    </source>
</evidence>
<sequence>MTITKLSFLNRIVFFTMILFVVNISCKSEKSEINENSDKIVDVSFEVGGIEDPVIYDVQSNTTNIINNSKSSKEFNTNNIISGEDFFIEFTNSTPSNNHVKHALSSNLWDKKSNKSALTFMQGSTVYKMLIYENINGVETFKNDVTVNVGQAFFKISLDIDRVYTYYAYSYNNTTIPPLPADFDNPIIESKNNAPFLLATGTINLGQTPHREVLTFKHKTSRISVAIDALSYFASAITNVSAKINNVVLTTHDFNLKNGARVGNAKSSILSNSSLTFGNLNESLGSAASAQKVSDNKLYTSSALSEIDFSITNLTVLKNNQSITLVPNGSLKTATVNGFVGGLGTVYRVYAYIWQGQPIGNNVWATGNLFYDATSSSFKFDQPYMSRVQHSCNHYFEFGKLYPKGINNTNPSLALINGDPCAKVYPENTWRTPSLSDLESLGKTSYGYENDPLTVGSTCRNDCRGYVYFNANNGEKVYFHEAGWITGSNCTVANVNDGLYWSSTQGSNNNNGTSVEIDERGGNGDSAGNEIVTTYPKTYGFSIRCVKNL</sequence>
<reference evidence="1" key="1">
    <citation type="submission" date="2020-10" db="EMBL/GenBank/DDBJ databases">
        <authorList>
            <person name="Lu T."/>
            <person name="Wang Q."/>
            <person name="Han X."/>
        </authorList>
    </citation>
    <scope>NUCLEOTIDE SEQUENCE</scope>
    <source>
        <strain evidence="1">WQ 366</strain>
    </source>
</reference>
<protein>
    <recommendedName>
        <fullName evidence="3">Fibrobacter succinogenes major paralogous domain-containing protein</fullName>
    </recommendedName>
</protein>
<name>A0ABS7Z5X1_9SPHI</name>
<keyword evidence="2" id="KW-1185">Reference proteome</keyword>
<evidence type="ECO:0008006" key="3">
    <source>
        <dbReference type="Google" id="ProtNLM"/>
    </source>
</evidence>
<organism evidence="1 2">
    <name type="scientific">Sphingobacterium bovistauri</name>
    <dbReference type="NCBI Taxonomy" id="2781959"/>
    <lineage>
        <taxon>Bacteria</taxon>
        <taxon>Pseudomonadati</taxon>
        <taxon>Bacteroidota</taxon>
        <taxon>Sphingobacteriia</taxon>
        <taxon>Sphingobacteriales</taxon>
        <taxon>Sphingobacteriaceae</taxon>
        <taxon>Sphingobacterium</taxon>
    </lineage>
</organism>
<dbReference type="EMBL" id="JADEYP010000010">
    <property type="protein sequence ID" value="MCA5004947.1"/>
    <property type="molecule type" value="Genomic_DNA"/>
</dbReference>
<accession>A0ABS7Z5X1</accession>